<dbReference type="Proteomes" id="UP000828390">
    <property type="component" value="Unassembled WGS sequence"/>
</dbReference>
<sequence>MAQQKSHVQKYKFRQKNPNQTGFIIHCEDAWITFTAKFSDEGKTQAIYGYRIPS</sequence>
<dbReference type="AlphaFoldDB" id="A0A9D4I7G7"/>
<proteinExistence type="predicted"/>
<evidence type="ECO:0000313" key="1">
    <source>
        <dbReference type="EMBL" id="KAH3751090.1"/>
    </source>
</evidence>
<protein>
    <submittedName>
        <fullName evidence="1">Uncharacterized protein</fullName>
    </submittedName>
</protein>
<accession>A0A9D4I7G7</accession>
<reference evidence="1" key="1">
    <citation type="journal article" date="2019" name="bioRxiv">
        <title>The Genome of the Zebra Mussel, Dreissena polymorpha: A Resource for Invasive Species Research.</title>
        <authorList>
            <person name="McCartney M.A."/>
            <person name="Auch B."/>
            <person name="Kono T."/>
            <person name="Mallez S."/>
            <person name="Zhang Y."/>
            <person name="Obille A."/>
            <person name="Becker A."/>
            <person name="Abrahante J.E."/>
            <person name="Garbe J."/>
            <person name="Badalamenti J.P."/>
            <person name="Herman A."/>
            <person name="Mangelson H."/>
            <person name="Liachko I."/>
            <person name="Sullivan S."/>
            <person name="Sone E.D."/>
            <person name="Koren S."/>
            <person name="Silverstein K.A.T."/>
            <person name="Beckman K.B."/>
            <person name="Gohl D.M."/>
        </authorList>
    </citation>
    <scope>NUCLEOTIDE SEQUENCE</scope>
    <source>
        <strain evidence="1">Duluth1</strain>
        <tissue evidence="1">Whole animal</tissue>
    </source>
</reference>
<reference evidence="1" key="2">
    <citation type="submission" date="2020-11" db="EMBL/GenBank/DDBJ databases">
        <authorList>
            <person name="McCartney M.A."/>
            <person name="Auch B."/>
            <person name="Kono T."/>
            <person name="Mallez S."/>
            <person name="Becker A."/>
            <person name="Gohl D.M."/>
            <person name="Silverstein K.A.T."/>
            <person name="Koren S."/>
            <person name="Bechman K.B."/>
            <person name="Herman A."/>
            <person name="Abrahante J.E."/>
            <person name="Garbe J."/>
        </authorList>
    </citation>
    <scope>NUCLEOTIDE SEQUENCE</scope>
    <source>
        <strain evidence="1">Duluth1</strain>
        <tissue evidence="1">Whole animal</tissue>
    </source>
</reference>
<organism evidence="1 2">
    <name type="scientific">Dreissena polymorpha</name>
    <name type="common">Zebra mussel</name>
    <name type="synonym">Mytilus polymorpha</name>
    <dbReference type="NCBI Taxonomy" id="45954"/>
    <lineage>
        <taxon>Eukaryota</taxon>
        <taxon>Metazoa</taxon>
        <taxon>Spiralia</taxon>
        <taxon>Lophotrochozoa</taxon>
        <taxon>Mollusca</taxon>
        <taxon>Bivalvia</taxon>
        <taxon>Autobranchia</taxon>
        <taxon>Heteroconchia</taxon>
        <taxon>Euheterodonta</taxon>
        <taxon>Imparidentia</taxon>
        <taxon>Neoheterodontei</taxon>
        <taxon>Myida</taxon>
        <taxon>Dreissenoidea</taxon>
        <taxon>Dreissenidae</taxon>
        <taxon>Dreissena</taxon>
    </lineage>
</organism>
<keyword evidence="2" id="KW-1185">Reference proteome</keyword>
<comment type="caution">
    <text evidence="1">The sequence shown here is derived from an EMBL/GenBank/DDBJ whole genome shotgun (WGS) entry which is preliminary data.</text>
</comment>
<evidence type="ECO:0000313" key="2">
    <source>
        <dbReference type="Proteomes" id="UP000828390"/>
    </source>
</evidence>
<dbReference type="EMBL" id="JAIWYP010000010">
    <property type="protein sequence ID" value="KAH3751090.1"/>
    <property type="molecule type" value="Genomic_DNA"/>
</dbReference>
<name>A0A9D4I7G7_DREPO</name>
<gene>
    <name evidence="1" type="ORF">DPMN_185634</name>
</gene>